<sequence>MVLKWPANPVTHGVMTSETRLGNAIATSEARQLPAPKD</sequence>
<reference evidence="2" key="1">
    <citation type="submission" date="2016-02" db="EMBL/GenBank/DDBJ databases">
        <authorList>
            <person name="liu f."/>
        </authorList>
    </citation>
    <scope>NUCLEOTIDE SEQUENCE [LARGE SCALE GENOMIC DNA]</scope>
</reference>
<accession>A0A171DHM8</accession>
<name>A0A171DHM8_9SYNE</name>
<protein>
    <submittedName>
        <fullName evidence="1">Uncharacterized protein</fullName>
    </submittedName>
</protein>
<proteinExistence type="predicted"/>
<evidence type="ECO:0000313" key="1">
    <source>
        <dbReference type="EMBL" id="SAY39321.1"/>
    </source>
</evidence>
<dbReference type="AlphaFoldDB" id="A0A171DHM8"/>
<evidence type="ECO:0000313" key="2">
    <source>
        <dbReference type="Proteomes" id="UP000182631"/>
    </source>
</evidence>
<gene>
    <name evidence="1" type="ORF">FLM9_1409</name>
</gene>
<dbReference type="Proteomes" id="UP000182631">
    <property type="component" value="Unassembled WGS sequence"/>
</dbReference>
<dbReference type="EMBL" id="FITM01000151">
    <property type="protein sequence ID" value="SAY39321.1"/>
    <property type="molecule type" value="Genomic_DNA"/>
</dbReference>
<organism evidence="1 2">
    <name type="scientific">Candidatus Synechococcus spongiarum</name>
    <dbReference type="NCBI Taxonomy" id="431041"/>
    <lineage>
        <taxon>Bacteria</taxon>
        <taxon>Bacillati</taxon>
        <taxon>Cyanobacteriota</taxon>
        <taxon>Cyanophyceae</taxon>
        <taxon>Synechococcales</taxon>
        <taxon>Synechococcaceae</taxon>
        <taxon>Synechococcus</taxon>
    </lineage>
</organism>
<keyword evidence="2" id="KW-1185">Reference proteome</keyword>